<organism evidence="1 2">
    <name type="scientific">Rhynchophorus ferrugineus</name>
    <name type="common">Red palm weevil</name>
    <name type="synonym">Curculio ferrugineus</name>
    <dbReference type="NCBI Taxonomy" id="354439"/>
    <lineage>
        <taxon>Eukaryota</taxon>
        <taxon>Metazoa</taxon>
        <taxon>Ecdysozoa</taxon>
        <taxon>Arthropoda</taxon>
        <taxon>Hexapoda</taxon>
        <taxon>Insecta</taxon>
        <taxon>Pterygota</taxon>
        <taxon>Neoptera</taxon>
        <taxon>Endopterygota</taxon>
        <taxon>Coleoptera</taxon>
        <taxon>Polyphaga</taxon>
        <taxon>Cucujiformia</taxon>
        <taxon>Curculionidae</taxon>
        <taxon>Dryophthorinae</taxon>
        <taxon>Rhynchophorus</taxon>
    </lineage>
</organism>
<evidence type="ECO:0000313" key="1">
    <source>
        <dbReference type="EMBL" id="KAF7263005.1"/>
    </source>
</evidence>
<gene>
    <name evidence="1" type="ORF">GWI33_003736</name>
</gene>
<accession>A0A834HR68</accession>
<name>A0A834HR68_RHYFE</name>
<protein>
    <submittedName>
        <fullName evidence="1">Uncharacterized protein</fullName>
    </submittedName>
</protein>
<sequence length="73" mass="7971">MCEGDAQVVVEEGRTSAEVLILLEVGFWRKGTGWGEGDGVVCPVGSISDGETSTSYDLFSLNYKFTHHWISSE</sequence>
<comment type="caution">
    <text evidence="1">The sequence shown here is derived from an EMBL/GenBank/DDBJ whole genome shotgun (WGS) entry which is preliminary data.</text>
</comment>
<keyword evidence="2" id="KW-1185">Reference proteome</keyword>
<proteinExistence type="predicted"/>
<evidence type="ECO:0000313" key="2">
    <source>
        <dbReference type="Proteomes" id="UP000625711"/>
    </source>
</evidence>
<dbReference type="AlphaFoldDB" id="A0A834HR68"/>
<reference evidence="1" key="1">
    <citation type="submission" date="2020-08" db="EMBL/GenBank/DDBJ databases">
        <title>Genome sequencing and assembly of the red palm weevil Rhynchophorus ferrugineus.</title>
        <authorList>
            <person name="Dias G.B."/>
            <person name="Bergman C.M."/>
            <person name="Manee M."/>
        </authorList>
    </citation>
    <scope>NUCLEOTIDE SEQUENCE</scope>
    <source>
        <strain evidence="1">AA-2017</strain>
        <tissue evidence="1">Whole larva</tissue>
    </source>
</reference>
<dbReference type="Proteomes" id="UP000625711">
    <property type="component" value="Unassembled WGS sequence"/>
</dbReference>
<dbReference type="EMBL" id="JAACXV010023435">
    <property type="protein sequence ID" value="KAF7263005.1"/>
    <property type="molecule type" value="Genomic_DNA"/>
</dbReference>